<organism evidence="1 2">
    <name type="scientific">Sandaracinus amylolyticus</name>
    <dbReference type="NCBI Taxonomy" id="927083"/>
    <lineage>
        <taxon>Bacteria</taxon>
        <taxon>Pseudomonadati</taxon>
        <taxon>Myxococcota</taxon>
        <taxon>Polyangia</taxon>
        <taxon>Polyangiales</taxon>
        <taxon>Sandaracinaceae</taxon>
        <taxon>Sandaracinus</taxon>
    </lineage>
</organism>
<proteinExistence type="predicted"/>
<sequence>MPFLLAVVRSGAPSTVSVLQLLEAILHAEGGPLEAANALANVRLRRPGTGEWVDFTRPDAAELDIERRWVREMKRAILSESLLFASCLADTSPDVRAAALGVLAAGFAGLLQEMPTLEPEIRQAPIDAAARMKLERILAAGTG</sequence>
<dbReference type="STRING" id="927083.DB32_006460"/>
<gene>
    <name evidence="1" type="ORF">DB32_006460</name>
</gene>
<name>A0A0F6W7D8_9BACT</name>
<dbReference type="KEGG" id="samy:DB32_006460"/>
<dbReference type="AlphaFoldDB" id="A0A0F6W7D8"/>
<dbReference type="Proteomes" id="UP000034883">
    <property type="component" value="Chromosome"/>
</dbReference>
<evidence type="ECO:0000313" key="1">
    <source>
        <dbReference type="EMBL" id="AKF09311.1"/>
    </source>
</evidence>
<reference evidence="1 2" key="1">
    <citation type="submission" date="2015-03" db="EMBL/GenBank/DDBJ databases">
        <title>Genome assembly of Sandaracinus amylolyticus DSM 53668.</title>
        <authorList>
            <person name="Sharma G."/>
            <person name="Subramanian S."/>
        </authorList>
    </citation>
    <scope>NUCLEOTIDE SEQUENCE [LARGE SCALE GENOMIC DNA]</scope>
    <source>
        <strain evidence="1 2">DSM 53668</strain>
    </source>
</reference>
<keyword evidence="2" id="KW-1185">Reference proteome</keyword>
<evidence type="ECO:0000313" key="2">
    <source>
        <dbReference type="Proteomes" id="UP000034883"/>
    </source>
</evidence>
<protein>
    <submittedName>
        <fullName evidence="1">Uncharacterized protein</fullName>
    </submittedName>
</protein>
<accession>A0A0F6W7D8</accession>
<dbReference type="EMBL" id="CP011125">
    <property type="protein sequence ID" value="AKF09311.1"/>
    <property type="molecule type" value="Genomic_DNA"/>
</dbReference>